<dbReference type="PANTHER" id="PTHR31471">
    <property type="entry name" value="OS02G0116800 PROTEIN"/>
    <property type="match status" value="1"/>
</dbReference>
<evidence type="ECO:0000313" key="5">
    <source>
        <dbReference type="EMBL" id="KAB5537972.1"/>
    </source>
</evidence>
<feature type="domain" description="Remorin C-terminal" evidence="4">
    <location>
        <begin position="566"/>
        <end position="623"/>
    </location>
</feature>
<sequence length="632" mass="70666">MDYERIEKPQGGGGLSPGKLRSMLLGVEKRRKQQEELESAYAFRSQLNHLDETGRQKASPPFYSLICLSVICYPFLLERGGWGLGKAFFCIRTEDFRSNLNQYFIMRVGGCSSDNFKDVDVISVLPEYFTSGTADSRSASQMLGDGGGLKDHSFPNSRIRSQEVQSLAYDDGHDTAVMPSSIFDFQKAERAPQRVHLAPFSKQAPSKWDDAQKWIASPTWNLPKTGQAQVHGGQGLRKMGNVLSRQPSTKVVVEVPEQKVVTFEEPDTKRVDTSQAKKETGLQKLKSWEADSYPIADYYGKPVHMIENSVGQSAISLSRHDSSLAIHSATTFIPPPSTARSVSMRDMGTEMTPIASLEPSRTGTPVRATTPILSPTSSRPSTPGRAAPDSSPSNPLNDHLNPNKELSEKELQMKTRREIMVLGTQLGKKNIAAWASKEEDKDASTSLKTIGADQLGKKVIETRAAAWEEAEKAKYMARFKREEMKIQAWENHQKAKTEAEMRKIERKGIKHVEMGVDPEVSTMFVWERAYDYDPRMFANWFSYVALNGLCTMPTDTAAYRELISLVEVERIRGQAQDRLMNKLAATRHKAEEKRAAAEAKRNRRAAKTEQQAEYIRKTGRVPSSFTFCGCCG</sequence>
<dbReference type="InterPro" id="IPR005516">
    <property type="entry name" value="Remorin_C"/>
</dbReference>
<organism evidence="5 6">
    <name type="scientific">Salix brachista</name>
    <dbReference type="NCBI Taxonomy" id="2182728"/>
    <lineage>
        <taxon>Eukaryota</taxon>
        <taxon>Viridiplantae</taxon>
        <taxon>Streptophyta</taxon>
        <taxon>Embryophyta</taxon>
        <taxon>Tracheophyta</taxon>
        <taxon>Spermatophyta</taxon>
        <taxon>Magnoliopsida</taxon>
        <taxon>eudicotyledons</taxon>
        <taxon>Gunneridae</taxon>
        <taxon>Pentapetalae</taxon>
        <taxon>rosids</taxon>
        <taxon>fabids</taxon>
        <taxon>Malpighiales</taxon>
        <taxon>Salicaceae</taxon>
        <taxon>Saliceae</taxon>
        <taxon>Salix</taxon>
    </lineage>
</organism>
<reference evidence="6" key="1">
    <citation type="journal article" date="2019" name="Gigascience">
        <title>De novo genome assembly of the endangered Acer yangbiense, a plant species with extremely small populations endemic to Yunnan Province, China.</title>
        <authorList>
            <person name="Yang J."/>
            <person name="Wariss H.M."/>
            <person name="Tao L."/>
            <person name="Zhang R."/>
            <person name="Yun Q."/>
            <person name="Hollingsworth P."/>
            <person name="Dao Z."/>
            <person name="Luo G."/>
            <person name="Guo H."/>
            <person name="Ma Y."/>
            <person name="Sun W."/>
        </authorList>
    </citation>
    <scope>NUCLEOTIDE SEQUENCE [LARGE SCALE GENOMIC DNA]</scope>
    <source>
        <strain evidence="6">cv. br00</strain>
    </source>
</reference>
<feature type="coiled-coil region" evidence="2">
    <location>
        <begin position="580"/>
        <end position="609"/>
    </location>
</feature>
<dbReference type="Pfam" id="PF03763">
    <property type="entry name" value="Remorin_C"/>
    <property type="match status" value="2"/>
</dbReference>
<feature type="compositionally biased region" description="Low complexity" evidence="3">
    <location>
        <begin position="369"/>
        <end position="383"/>
    </location>
</feature>
<protein>
    <recommendedName>
        <fullName evidence="4">Remorin C-terminal domain-containing protein</fullName>
    </recommendedName>
</protein>
<dbReference type="Proteomes" id="UP000326939">
    <property type="component" value="Chromosome 10"/>
</dbReference>
<evidence type="ECO:0000313" key="6">
    <source>
        <dbReference type="Proteomes" id="UP000326939"/>
    </source>
</evidence>
<evidence type="ECO:0000256" key="3">
    <source>
        <dbReference type="SAM" id="MobiDB-lite"/>
    </source>
</evidence>
<feature type="region of interest" description="Disordered" evidence="3">
    <location>
        <begin position="354"/>
        <end position="403"/>
    </location>
</feature>
<dbReference type="EMBL" id="VDCV01000010">
    <property type="protein sequence ID" value="KAB5537972.1"/>
    <property type="molecule type" value="Genomic_DNA"/>
</dbReference>
<evidence type="ECO:0000256" key="1">
    <source>
        <dbReference type="ARBA" id="ARBA00005711"/>
    </source>
</evidence>
<comment type="similarity">
    <text evidence="1">Belongs to the remorin family.</text>
</comment>
<evidence type="ECO:0000259" key="4">
    <source>
        <dbReference type="Pfam" id="PF03763"/>
    </source>
</evidence>
<accession>A0A5N5L5L0</accession>
<dbReference type="PANTHER" id="PTHR31471:SF1">
    <property type="entry name" value="OS12G0613600 PROTEIN"/>
    <property type="match status" value="1"/>
</dbReference>
<keyword evidence="2" id="KW-0175">Coiled coil</keyword>
<name>A0A5N5L5L0_9ROSI</name>
<comment type="caution">
    <text evidence="5">The sequence shown here is derived from an EMBL/GenBank/DDBJ whole genome shotgun (WGS) entry which is preliminary data.</text>
</comment>
<feature type="domain" description="Remorin C-terminal" evidence="4">
    <location>
        <begin position="460"/>
        <end position="507"/>
    </location>
</feature>
<evidence type="ECO:0000256" key="2">
    <source>
        <dbReference type="SAM" id="Coils"/>
    </source>
</evidence>
<proteinExistence type="inferred from homology"/>
<gene>
    <name evidence="5" type="ORF">DKX38_015505</name>
</gene>
<dbReference type="AlphaFoldDB" id="A0A5N5L5L0"/>
<keyword evidence="6" id="KW-1185">Reference proteome</keyword>